<name>A0AC61L0P7_9EURY</name>
<gene>
    <name evidence="1" type="ORF">C4B59_12175</name>
</gene>
<proteinExistence type="predicted"/>
<comment type="caution">
    <text evidence="1">The sequence shown here is derived from an EMBL/GenBank/DDBJ whole genome shotgun (WGS) entry which is preliminary data.</text>
</comment>
<evidence type="ECO:0000313" key="1">
    <source>
        <dbReference type="EMBL" id="PXF59037.1"/>
    </source>
</evidence>
<dbReference type="Proteomes" id="UP000248329">
    <property type="component" value="Unassembled WGS sequence"/>
</dbReference>
<dbReference type="EMBL" id="PQXF01000029">
    <property type="protein sequence ID" value="PXF59037.1"/>
    <property type="molecule type" value="Genomic_DNA"/>
</dbReference>
<reference evidence="1" key="1">
    <citation type="submission" date="2018-01" db="EMBL/GenBank/DDBJ databases">
        <authorList>
            <person name="Krukenberg V."/>
        </authorList>
    </citation>
    <scope>NUCLEOTIDE SEQUENCE</scope>
    <source>
        <strain evidence="1">E20ANME2</strain>
    </source>
</reference>
<accession>A0AC61L0P7</accession>
<protein>
    <submittedName>
        <fullName evidence="1">Uncharacterized protein</fullName>
    </submittedName>
</protein>
<sequence length="480" mass="57326">MSSHDVHNGCKCRGLCYMFWWILKCKAASLRRLQREIRDSFFVKKERFINYLPPIQGMDKDTIKKLIVISHEQDVKLVERDLKISFAGKINTIIGPRRAGKTFFIYQKINQLKSENKDKIIYINFEDERLLPIEREDLDLILESYYELYPENIGEKLYIFFDEIQTVPFWNLFLRRIYDRENVEICVTGSSSKLLSKEIATQLRGRTLTYLIFPYSFKEFLRARGVTLERHFEYTHLRYQIKKLLQEYTLFGGFPEIAERDEPLKTKILQEYFELIFYRDLVERYRIRNFGMVREMMLYLVNNFSSYFSTNKYYNLLKSQGKKVSKNTLFTYISCMADINFIFLVPKYGKLKEQFANPKKVYLIDTGMINAVAFKSSSDIGRLYENIVFIELKRRGKEVYYWKNEYECDFLVKKGEEIKEAIQVCYNLTEENREREIDGITEAMEEFHLEEGLVITGDLEGEEISCGKVSYKPLWKWLLD</sequence>
<organism evidence="1 2">
    <name type="scientific">Candidatus Methanogaster sp</name>
    <dbReference type="NCBI Taxonomy" id="3386292"/>
    <lineage>
        <taxon>Archaea</taxon>
        <taxon>Methanobacteriati</taxon>
        <taxon>Methanobacteriota</taxon>
        <taxon>Stenosarchaea group</taxon>
        <taxon>Methanomicrobia</taxon>
        <taxon>Methanosarcinales</taxon>
        <taxon>ANME-2 cluster</taxon>
        <taxon>Candidatus Methanogasteraceae</taxon>
        <taxon>Candidatus Methanogaster</taxon>
    </lineage>
</organism>
<evidence type="ECO:0000313" key="2">
    <source>
        <dbReference type="Proteomes" id="UP000248329"/>
    </source>
</evidence>